<name>A0ABY8MJX0_9SPIO</name>
<protein>
    <submittedName>
        <fullName evidence="8">Urease accessory protein UreG</fullName>
    </submittedName>
</protein>
<keyword evidence="9" id="KW-1185">Reference proteome</keyword>
<keyword evidence="2" id="KW-0547">Nucleotide-binding</keyword>
<feature type="region of interest" description="Disordered" evidence="6">
    <location>
        <begin position="204"/>
        <end position="229"/>
    </location>
</feature>
<feature type="compositionally biased region" description="Basic and acidic residues" evidence="6">
    <location>
        <begin position="220"/>
        <end position="229"/>
    </location>
</feature>
<keyword evidence="3" id="KW-0996">Nickel insertion</keyword>
<organism evidence="8 9">
    <name type="scientific">Candidatus Haliotispira prima</name>
    <dbReference type="NCBI Taxonomy" id="3034016"/>
    <lineage>
        <taxon>Bacteria</taxon>
        <taxon>Pseudomonadati</taxon>
        <taxon>Spirochaetota</taxon>
        <taxon>Spirochaetia</taxon>
        <taxon>Spirochaetales</taxon>
        <taxon>Spirochaetaceae</taxon>
        <taxon>Candidatus Haliotispira</taxon>
    </lineage>
</organism>
<accession>A0ABY8MJX0</accession>
<dbReference type="Gene3D" id="3.40.50.300">
    <property type="entry name" value="P-loop containing nucleotide triphosphate hydrolases"/>
    <property type="match status" value="1"/>
</dbReference>
<evidence type="ECO:0000256" key="1">
    <source>
        <dbReference type="ARBA" id="ARBA00005732"/>
    </source>
</evidence>
<proteinExistence type="inferred from homology"/>
<dbReference type="InterPro" id="IPR003495">
    <property type="entry name" value="CobW/HypB/UreG_nucleotide-bd"/>
</dbReference>
<dbReference type="HAMAP" id="MF_01389">
    <property type="entry name" value="UreG"/>
    <property type="match status" value="1"/>
</dbReference>
<evidence type="ECO:0000313" key="9">
    <source>
        <dbReference type="Proteomes" id="UP001228690"/>
    </source>
</evidence>
<dbReference type="Proteomes" id="UP001228690">
    <property type="component" value="Chromosome"/>
</dbReference>
<dbReference type="RefSeq" id="WP_326928313.1">
    <property type="nucleotide sequence ID" value="NZ_CP123443.1"/>
</dbReference>
<sequence length="229" mass="25431">MDKFIKIGIGGPVGSGKTHFLLRLCEVLQEKYSIIAVTNDIYTREDAQFLTRHKALPEGRIMGVETGGCPHAAIRDDISLNMDAIELLYRKFPDADLAFVESGGDNLSATFSPDLVDYQIYIIDVAQGEDIPRKGGMGINRSDLLIVNKIDLAPYVDVNLKQVDTDLSASRGPLPFIFTNMKTGEGVDRILKWLESTVNSHDKEKKPLWSGRTTLSGGMYKEHDHSHSH</sequence>
<dbReference type="CDD" id="cd05540">
    <property type="entry name" value="UreG"/>
    <property type="match status" value="1"/>
</dbReference>
<dbReference type="Pfam" id="PF02492">
    <property type="entry name" value="cobW"/>
    <property type="match status" value="1"/>
</dbReference>
<dbReference type="SUPFAM" id="SSF52540">
    <property type="entry name" value="P-loop containing nucleoside triphosphate hydrolases"/>
    <property type="match status" value="1"/>
</dbReference>
<dbReference type="PIRSF" id="PIRSF005624">
    <property type="entry name" value="Ni-bind_GTPase"/>
    <property type="match status" value="1"/>
</dbReference>
<evidence type="ECO:0000259" key="7">
    <source>
        <dbReference type="Pfam" id="PF02492"/>
    </source>
</evidence>
<evidence type="ECO:0000256" key="6">
    <source>
        <dbReference type="SAM" id="MobiDB-lite"/>
    </source>
</evidence>
<evidence type="ECO:0000256" key="5">
    <source>
        <dbReference type="ARBA" id="ARBA00023186"/>
    </source>
</evidence>
<evidence type="ECO:0000256" key="3">
    <source>
        <dbReference type="ARBA" id="ARBA00022988"/>
    </source>
</evidence>
<evidence type="ECO:0000256" key="2">
    <source>
        <dbReference type="ARBA" id="ARBA00022741"/>
    </source>
</evidence>
<gene>
    <name evidence="8" type="primary">ureG</name>
    <name evidence="8" type="ORF">P0082_04395</name>
</gene>
<dbReference type="NCBIfam" id="TIGR00101">
    <property type="entry name" value="ureG"/>
    <property type="match status" value="1"/>
</dbReference>
<reference evidence="8 9" key="1">
    <citation type="submission" date="2023-04" db="EMBL/GenBank/DDBJ databases">
        <title>Spirochaete genome identified in red abalone sample constitutes a novel genus.</title>
        <authorList>
            <person name="Sharma S.P."/>
            <person name="Purcell C.M."/>
            <person name="Hyde J.R."/>
            <person name="Severin A.J."/>
        </authorList>
    </citation>
    <scope>NUCLEOTIDE SEQUENCE [LARGE SCALE GENOMIC DNA]</scope>
    <source>
        <strain evidence="8 9">SP-2023</strain>
    </source>
</reference>
<keyword evidence="5" id="KW-0143">Chaperone</keyword>
<dbReference type="InterPro" id="IPR027417">
    <property type="entry name" value="P-loop_NTPase"/>
</dbReference>
<dbReference type="PANTHER" id="PTHR31715">
    <property type="entry name" value="UREASE ACCESSORY PROTEIN G"/>
    <property type="match status" value="1"/>
</dbReference>
<comment type="similarity">
    <text evidence="1">Belongs to the SIMIBI class G3E GTPase family. UreG subfamily.</text>
</comment>
<dbReference type="EMBL" id="CP123443">
    <property type="protein sequence ID" value="WGK70106.1"/>
    <property type="molecule type" value="Genomic_DNA"/>
</dbReference>
<keyword evidence="4" id="KW-0342">GTP-binding</keyword>
<dbReference type="InterPro" id="IPR004400">
    <property type="entry name" value="UreG"/>
</dbReference>
<feature type="domain" description="CobW/HypB/UreG nucleotide-binding" evidence="7">
    <location>
        <begin position="7"/>
        <end position="176"/>
    </location>
</feature>
<evidence type="ECO:0000313" key="8">
    <source>
        <dbReference type="EMBL" id="WGK70106.1"/>
    </source>
</evidence>
<evidence type="ECO:0000256" key="4">
    <source>
        <dbReference type="ARBA" id="ARBA00023134"/>
    </source>
</evidence>
<dbReference type="PANTHER" id="PTHR31715:SF0">
    <property type="entry name" value="UREASE ACCESSORY PROTEIN G"/>
    <property type="match status" value="1"/>
</dbReference>